<proteinExistence type="predicted"/>
<accession>A0A3B0S6M7</accession>
<name>A0A3B0S6M7_9ZZZZ</name>
<dbReference type="AlphaFoldDB" id="A0A3B0S6M7"/>
<organism evidence="1">
    <name type="scientific">hydrothermal vent metagenome</name>
    <dbReference type="NCBI Taxonomy" id="652676"/>
    <lineage>
        <taxon>unclassified sequences</taxon>
        <taxon>metagenomes</taxon>
        <taxon>ecological metagenomes</taxon>
    </lineage>
</organism>
<sequence>MHGLTVDEIKKFKSPEISNLLSKEI</sequence>
<reference evidence="1" key="1">
    <citation type="submission" date="2018-06" db="EMBL/GenBank/DDBJ databases">
        <authorList>
            <person name="Zhirakovskaya E."/>
        </authorList>
    </citation>
    <scope>NUCLEOTIDE SEQUENCE</scope>
</reference>
<evidence type="ECO:0000313" key="1">
    <source>
        <dbReference type="EMBL" id="VAV98591.1"/>
    </source>
</evidence>
<dbReference type="EMBL" id="UOEJ01000105">
    <property type="protein sequence ID" value="VAV98591.1"/>
    <property type="molecule type" value="Genomic_DNA"/>
</dbReference>
<gene>
    <name evidence="1" type="ORF">MNBD_ALPHA01-20</name>
</gene>
<protein>
    <submittedName>
        <fullName evidence="1">Uncharacterized protein</fullName>
    </submittedName>
</protein>